<dbReference type="PANTHER" id="PTHR46494">
    <property type="entry name" value="CORA FAMILY METAL ION TRANSPORTER (EUROFUNG)"/>
    <property type="match status" value="1"/>
</dbReference>
<comment type="subcellular location">
    <subcellularLocation>
        <location evidence="1">Cell membrane</location>
        <topology evidence="1">Multi-pass membrane protein</topology>
    </subcellularLocation>
</comment>
<dbReference type="Pfam" id="PF01544">
    <property type="entry name" value="CorA"/>
    <property type="match status" value="1"/>
</dbReference>
<dbReference type="RefSeq" id="WP_022610747.1">
    <property type="nucleotide sequence ID" value="NZ_LK391965.1"/>
</dbReference>
<evidence type="ECO:0000256" key="8">
    <source>
        <dbReference type="ARBA" id="ARBA00022989"/>
    </source>
</evidence>
<dbReference type="GO" id="GO:0000287">
    <property type="term" value="F:magnesium ion binding"/>
    <property type="evidence" value="ECO:0007669"/>
    <property type="project" value="TreeGrafter"/>
</dbReference>
<feature type="transmembrane region" description="Helical" evidence="11">
    <location>
        <begin position="286"/>
        <end position="306"/>
    </location>
</feature>
<evidence type="ECO:0000256" key="7">
    <source>
        <dbReference type="ARBA" id="ARBA00022833"/>
    </source>
</evidence>
<comment type="caution">
    <text evidence="12">The sequence shown here is derived from an EMBL/GenBank/DDBJ whole genome shotgun (WGS) entry which is preliminary data.</text>
</comment>
<dbReference type="Gene3D" id="1.20.58.340">
    <property type="entry name" value="Magnesium transport protein CorA, transmembrane region"/>
    <property type="match status" value="2"/>
</dbReference>
<dbReference type="CDD" id="cd12833">
    <property type="entry name" value="ZntB-like_1"/>
    <property type="match status" value="1"/>
</dbReference>
<evidence type="ECO:0000256" key="5">
    <source>
        <dbReference type="ARBA" id="ARBA00022519"/>
    </source>
</evidence>
<dbReference type="AlphaFoldDB" id="A0AAV2VKD0"/>
<dbReference type="Gene3D" id="3.30.460.20">
    <property type="entry name" value="CorA soluble domain-like"/>
    <property type="match status" value="1"/>
</dbReference>
<keyword evidence="3" id="KW-0813">Transport</keyword>
<proteinExistence type="inferred from homology"/>
<keyword evidence="4" id="KW-1003">Cell membrane</keyword>
<keyword evidence="7" id="KW-0862">Zinc</keyword>
<keyword evidence="9" id="KW-0406">Ion transport</keyword>
<accession>A0AAV2VKD0</accession>
<dbReference type="EMBL" id="CAOF01000045">
    <property type="protein sequence ID" value="CCO45146.1"/>
    <property type="molecule type" value="Genomic_DNA"/>
</dbReference>
<evidence type="ECO:0000256" key="2">
    <source>
        <dbReference type="ARBA" id="ARBA00009765"/>
    </source>
</evidence>
<evidence type="ECO:0000256" key="1">
    <source>
        <dbReference type="ARBA" id="ARBA00004651"/>
    </source>
</evidence>
<dbReference type="GO" id="GO:0015095">
    <property type="term" value="F:magnesium ion transmembrane transporter activity"/>
    <property type="evidence" value="ECO:0007669"/>
    <property type="project" value="TreeGrafter"/>
</dbReference>
<evidence type="ECO:0000256" key="9">
    <source>
        <dbReference type="ARBA" id="ARBA00023065"/>
    </source>
</evidence>
<keyword evidence="10 11" id="KW-0472">Membrane</keyword>
<name>A0AAV2VKD0_9VIBR</name>
<protein>
    <submittedName>
        <fullName evidence="12">Mg2+ and Co2+ transporter</fullName>
    </submittedName>
</protein>
<evidence type="ECO:0000256" key="3">
    <source>
        <dbReference type="ARBA" id="ARBA00022448"/>
    </source>
</evidence>
<evidence type="ECO:0000256" key="11">
    <source>
        <dbReference type="SAM" id="Phobius"/>
    </source>
</evidence>
<evidence type="ECO:0000256" key="6">
    <source>
        <dbReference type="ARBA" id="ARBA00022692"/>
    </source>
</evidence>
<keyword evidence="5" id="KW-0997">Cell inner membrane</keyword>
<evidence type="ECO:0000313" key="12">
    <source>
        <dbReference type="EMBL" id="CCO45146.1"/>
    </source>
</evidence>
<keyword evidence="8 11" id="KW-1133">Transmembrane helix</keyword>
<dbReference type="InterPro" id="IPR045863">
    <property type="entry name" value="CorA_TM1_TM2"/>
</dbReference>
<keyword evidence="6 11" id="KW-0812">Transmembrane</keyword>
<evidence type="ECO:0000256" key="4">
    <source>
        <dbReference type="ARBA" id="ARBA00022475"/>
    </source>
</evidence>
<organism evidence="12 13">
    <name type="scientific">Vibrio nigripulchritudo SOn1</name>
    <dbReference type="NCBI Taxonomy" id="1238450"/>
    <lineage>
        <taxon>Bacteria</taxon>
        <taxon>Pseudomonadati</taxon>
        <taxon>Pseudomonadota</taxon>
        <taxon>Gammaproteobacteria</taxon>
        <taxon>Vibrionales</taxon>
        <taxon>Vibrionaceae</taxon>
        <taxon>Vibrio</taxon>
    </lineage>
</organism>
<dbReference type="SUPFAM" id="SSF144083">
    <property type="entry name" value="Magnesium transport protein CorA, transmembrane region"/>
    <property type="match status" value="1"/>
</dbReference>
<reference evidence="12 13" key="1">
    <citation type="journal article" date="2013" name="ISME J.">
        <title>Comparative genomics of pathogenic lineages of Vibrio nigripulchritudo identifies virulence-associated traits.</title>
        <authorList>
            <person name="Goudenege D."/>
            <person name="Labreuche Y."/>
            <person name="Krin E."/>
            <person name="Ansquer D."/>
            <person name="Mangenot S."/>
            <person name="Calteau A."/>
            <person name="Medigue C."/>
            <person name="Mazel D."/>
            <person name="Polz M.F."/>
            <person name="Le Roux F."/>
        </authorList>
    </citation>
    <scope>NUCLEOTIDE SEQUENCE [LARGE SCALE GENOMIC DNA]</scope>
    <source>
        <strain evidence="12 13">SOn1</strain>
    </source>
</reference>
<dbReference type="GO" id="GO:0005886">
    <property type="term" value="C:plasma membrane"/>
    <property type="evidence" value="ECO:0007669"/>
    <property type="project" value="UniProtKB-SubCell"/>
</dbReference>
<dbReference type="GO" id="GO:0015087">
    <property type="term" value="F:cobalt ion transmembrane transporter activity"/>
    <property type="evidence" value="ECO:0007669"/>
    <property type="project" value="TreeGrafter"/>
</dbReference>
<sequence length="312" mass="35394">MEESHVISSWSLTDEGPRKVHIDRINLSSPCWVHCQRDHPELKAWLESQAIPEPLIESLLMDDTRPRFEQYGDGTVLIILRGINLNAGAEPDDMLSLRLLWFKGSLISTRKIPSKTVSMVIQQLEQARGPDTIGELLVALIQGVNSYITNYLAPIEEQLNSMDNVDSSNLSELSQIKSRLLRIRRYLKPQKYVLEDLLSAELKELEHLQFTIKNSHDTVLRINESIDFFIEHIDLSFNAFHQEQAEKMNKNSYFLSIVAGIFLPAGFFTGLLGVNIAGMPGTDNPYAFLIFCVSLLAIVLLEVILLKKLKFT</sequence>
<evidence type="ECO:0000313" key="13">
    <source>
        <dbReference type="Proteomes" id="UP000018211"/>
    </source>
</evidence>
<feature type="transmembrane region" description="Helical" evidence="11">
    <location>
        <begin position="253"/>
        <end position="274"/>
    </location>
</feature>
<dbReference type="PANTHER" id="PTHR46494:SF3">
    <property type="entry name" value="ZINC TRANSPORT PROTEIN ZNTB"/>
    <property type="match status" value="1"/>
</dbReference>
<gene>
    <name evidence="12" type="ORF">VIBNISOn1_1390025</name>
</gene>
<dbReference type="InterPro" id="IPR002523">
    <property type="entry name" value="MgTranspt_CorA/ZnTranspt_ZntB"/>
</dbReference>
<dbReference type="InterPro" id="IPR045861">
    <property type="entry name" value="CorA_cytoplasmic_dom"/>
</dbReference>
<evidence type="ECO:0000256" key="10">
    <source>
        <dbReference type="ARBA" id="ARBA00023136"/>
    </source>
</evidence>
<dbReference type="GO" id="GO:0050897">
    <property type="term" value="F:cobalt ion binding"/>
    <property type="evidence" value="ECO:0007669"/>
    <property type="project" value="TreeGrafter"/>
</dbReference>
<dbReference type="SUPFAM" id="SSF143865">
    <property type="entry name" value="CorA soluble domain-like"/>
    <property type="match status" value="1"/>
</dbReference>
<comment type="similarity">
    <text evidence="2">Belongs to the CorA metal ion transporter (MIT) (TC 1.A.35) family.</text>
</comment>
<dbReference type="Proteomes" id="UP000018211">
    <property type="component" value="Unassembled WGS sequence"/>
</dbReference>